<dbReference type="Gene3D" id="3.30.420.40">
    <property type="match status" value="2"/>
</dbReference>
<dbReference type="RefSeq" id="WP_089007831.1">
    <property type="nucleotide sequence ID" value="NZ_LT607411.1"/>
</dbReference>
<feature type="transmembrane region" description="Helical" evidence="1">
    <location>
        <begin position="408"/>
        <end position="433"/>
    </location>
</feature>
<evidence type="ECO:0008006" key="4">
    <source>
        <dbReference type="Google" id="ProtNLM"/>
    </source>
</evidence>
<protein>
    <recommendedName>
        <fullName evidence="4">Hsp70 protein</fullName>
    </recommendedName>
</protein>
<gene>
    <name evidence="2" type="ORF">GA0074695_4295</name>
</gene>
<sequence length="642" mass="66924">MPSGGIRLSIDLSSSAIAATVDRHGARIPVMLDGHLVMPHRVAVDHTGQLHLGMTAAAQPSADHQFLGNPLELLGKADTDPPVDAVHLLAAQMWHVADHAVRQVGEPVTALTVTIPSGWGPRRRGHLTDAATRAGLPAPAMVTAPAALAAYTTTHGSTTPDGSCLLICQADRHPVTLTVLQTSTDGYRELATRAIDPPRDLNHLLAQRIVDAATTDDDPLRGELAQPTPEHDSPALLESVRQARQLLATQDRAPVLLPAPRKPAVITRDDVTIAAQPLLDTVERAVRDVLDAADVGSQHLAGVIHREAEAIPGLWDLLAAATGLTPTTLTDHSHALADGALTLTAPHHPRAVTAADTHLPRVRLRIRDLTSAILLAACSLTLLLQAILTADISTLFLRVVGVRTSLPQLGTAGALAMLTAFAVAHLAPTTLLAAARTAPTSPEPATGSLIRRGYLAAAVGGAVTAALYGLATGTSVRFDYTPYLKWTLGGALPLAVCAAVIATTAPRIPAHTLPAWLARTRPAITQAAIAATGIYLMRAALTITPPVDLTGMPGLIGSAGAALLGVATALTTSRSRTIRTITTAGLAIGYAIVFTYNTHGALIVGYLVALTWWGIQLTAHTLRLAFPATGRALRRVIDGQAS</sequence>
<keyword evidence="1" id="KW-1133">Transmembrane helix</keyword>
<feature type="transmembrane region" description="Helical" evidence="1">
    <location>
        <begin position="483"/>
        <end position="502"/>
    </location>
</feature>
<evidence type="ECO:0000256" key="1">
    <source>
        <dbReference type="SAM" id="Phobius"/>
    </source>
</evidence>
<dbReference type="AlphaFoldDB" id="A0A1C4YHL3"/>
<name>A0A1C4YHL3_MICVI</name>
<proteinExistence type="predicted"/>
<dbReference type="OrthoDB" id="3328239at2"/>
<keyword evidence="1" id="KW-0472">Membrane</keyword>
<organism evidence="2 3">
    <name type="scientific">Micromonospora viridifaciens</name>
    <dbReference type="NCBI Taxonomy" id="1881"/>
    <lineage>
        <taxon>Bacteria</taxon>
        <taxon>Bacillati</taxon>
        <taxon>Actinomycetota</taxon>
        <taxon>Actinomycetes</taxon>
        <taxon>Micromonosporales</taxon>
        <taxon>Micromonosporaceae</taxon>
        <taxon>Micromonospora</taxon>
    </lineage>
</organism>
<feature type="transmembrane region" description="Helical" evidence="1">
    <location>
        <begin position="369"/>
        <end position="388"/>
    </location>
</feature>
<reference evidence="3" key="1">
    <citation type="submission" date="2016-06" db="EMBL/GenBank/DDBJ databases">
        <authorList>
            <person name="Varghese N."/>
            <person name="Submissions Spin"/>
        </authorList>
    </citation>
    <scope>NUCLEOTIDE SEQUENCE [LARGE SCALE GENOMIC DNA]</scope>
    <source>
        <strain evidence="3">DSM 43909</strain>
    </source>
</reference>
<dbReference type="InterPro" id="IPR043129">
    <property type="entry name" value="ATPase_NBD"/>
</dbReference>
<dbReference type="Proteomes" id="UP000198242">
    <property type="component" value="Chromosome I"/>
</dbReference>
<dbReference type="EMBL" id="LT607411">
    <property type="protein sequence ID" value="SCF20213.1"/>
    <property type="molecule type" value="Genomic_DNA"/>
</dbReference>
<keyword evidence="3" id="KW-1185">Reference proteome</keyword>
<feature type="transmembrane region" description="Helical" evidence="1">
    <location>
        <begin position="454"/>
        <end position="471"/>
    </location>
</feature>
<dbReference type="Gene3D" id="3.90.640.10">
    <property type="entry name" value="Actin, Chain A, domain 4"/>
    <property type="match status" value="1"/>
</dbReference>
<feature type="transmembrane region" description="Helical" evidence="1">
    <location>
        <begin position="603"/>
        <end position="626"/>
    </location>
</feature>
<evidence type="ECO:0000313" key="2">
    <source>
        <dbReference type="EMBL" id="SCF20213.1"/>
    </source>
</evidence>
<accession>A0A1C4YHL3</accession>
<dbReference type="SUPFAM" id="SSF53067">
    <property type="entry name" value="Actin-like ATPase domain"/>
    <property type="match status" value="1"/>
</dbReference>
<feature type="transmembrane region" description="Helical" evidence="1">
    <location>
        <begin position="549"/>
        <end position="570"/>
    </location>
</feature>
<keyword evidence="1" id="KW-0812">Transmembrane</keyword>
<evidence type="ECO:0000313" key="3">
    <source>
        <dbReference type="Proteomes" id="UP000198242"/>
    </source>
</evidence>